<dbReference type="EMBL" id="AMQN01020031">
    <property type="status" value="NOT_ANNOTATED_CDS"/>
    <property type="molecule type" value="Genomic_DNA"/>
</dbReference>
<feature type="compositionally biased region" description="Basic and acidic residues" evidence="1">
    <location>
        <begin position="21"/>
        <end position="34"/>
    </location>
</feature>
<gene>
    <name evidence="2" type="ORF">CAPTEDRAFT_205660</name>
</gene>
<protein>
    <submittedName>
        <fullName evidence="2 3">Uncharacterized protein</fullName>
    </submittedName>
</protein>
<dbReference type="AlphaFoldDB" id="R7UYE3"/>
<evidence type="ECO:0000313" key="4">
    <source>
        <dbReference type="Proteomes" id="UP000014760"/>
    </source>
</evidence>
<reference evidence="3" key="3">
    <citation type="submission" date="2015-06" db="UniProtKB">
        <authorList>
            <consortium name="EnsemblMetazoa"/>
        </authorList>
    </citation>
    <scope>IDENTIFICATION</scope>
</reference>
<sequence>MTVVAQDPQSERPAQHATKHPQRDETPDAKKETWTEVVNRRQLKRDHKATTAAKDLRVVVGNGSDESVKSCPPIQHIFVYKIARDCEPESIGALMKNKGVSPIDIRKTSKSSWLSSSFRVSIAKEHFNQVFSEGFWPQGVRCREWIARISTGQPPTAEVANTDLEHEELPHGKQNTTENDG</sequence>
<organism evidence="2">
    <name type="scientific">Capitella teleta</name>
    <name type="common">Polychaete worm</name>
    <dbReference type="NCBI Taxonomy" id="283909"/>
    <lineage>
        <taxon>Eukaryota</taxon>
        <taxon>Metazoa</taxon>
        <taxon>Spiralia</taxon>
        <taxon>Lophotrochozoa</taxon>
        <taxon>Annelida</taxon>
        <taxon>Polychaeta</taxon>
        <taxon>Sedentaria</taxon>
        <taxon>Scolecida</taxon>
        <taxon>Capitellidae</taxon>
        <taxon>Capitella</taxon>
    </lineage>
</organism>
<feature type="region of interest" description="Disordered" evidence="1">
    <location>
        <begin position="152"/>
        <end position="181"/>
    </location>
</feature>
<dbReference type="EnsemblMetazoa" id="CapteT205660">
    <property type="protein sequence ID" value="CapteP205660"/>
    <property type="gene ID" value="CapteG205660"/>
</dbReference>
<name>R7UYE3_CAPTE</name>
<evidence type="ECO:0000313" key="2">
    <source>
        <dbReference type="EMBL" id="ELU11588.1"/>
    </source>
</evidence>
<accession>R7UYE3</accession>
<dbReference type="Proteomes" id="UP000014760">
    <property type="component" value="Unassembled WGS sequence"/>
</dbReference>
<keyword evidence="4" id="KW-1185">Reference proteome</keyword>
<dbReference type="EMBL" id="KB296585">
    <property type="protein sequence ID" value="ELU11588.1"/>
    <property type="molecule type" value="Genomic_DNA"/>
</dbReference>
<evidence type="ECO:0000256" key="1">
    <source>
        <dbReference type="SAM" id="MobiDB-lite"/>
    </source>
</evidence>
<dbReference type="HOGENOM" id="CLU_1490384_0_0_1"/>
<evidence type="ECO:0000313" key="3">
    <source>
        <dbReference type="EnsemblMetazoa" id="CapteP205660"/>
    </source>
</evidence>
<reference evidence="4" key="1">
    <citation type="submission" date="2012-12" db="EMBL/GenBank/DDBJ databases">
        <authorList>
            <person name="Hellsten U."/>
            <person name="Grimwood J."/>
            <person name="Chapman J.A."/>
            <person name="Shapiro H."/>
            <person name="Aerts A."/>
            <person name="Otillar R.P."/>
            <person name="Terry A.Y."/>
            <person name="Boore J.L."/>
            <person name="Simakov O."/>
            <person name="Marletaz F."/>
            <person name="Cho S.-J."/>
            <person name="Edsinger-Gonzales E."/>
            <person name="Havlak P."/>
            <person name="Kuo D.-H."/>
            <person name="Larsson T."/>
            <person name="Lv J."/>
            <person name="Arendt D."/>
            <person name="Savage R."/>
            <person name="Osoegawa K."/>
            <person name="de Jong P."/>
            <person name="Lindberg D.R."/>
            <person name="Seaver E.C."/>
            <person name="Weisblat D.A."/>
            <person name="Putnam N.H."/>
            <person name="Grigoriev I.V."/>
            <person name="Rokhsar D.S."/>
        </authorList>
    </citation>
    <scope>NUCLEOTIDE SEQUENCE</scope>
    <source>
        <strain evidence="4">I ESC-2004</strain>
    </source>
</reference>
<reference evidence="2 4" key="2">
    <citation type="journal article" date="2013" name="Nature">
        <title>Insights into bilaterian evolution from three spiralian genomes.</title>
        <authorList>
            <person name="Simakov O."/>
            <person name="Marletaz F."/>
            <person name="Cho S.J."/>
            <person name="Edsinger-Gonzales E."/>
            <person name="Havlak P."/>
            <person name="Hellsten U."/>
            <person name="Kuo D.H."/>
            <person name="Larsson T."/>
            <person name="Lv J."/>
            <person name="Arendt D."/>
            <person name="Savage R."/>
            <person name="Osoegawa K."/>
            <person name="de Jong P."/>
            <person name="Grimwood J."/>
            <person name="Chapman J.A."/>
            <person name="Shapiro H."/>
            <person name="Aerts A."/>
            <person name="Otillar R.P."/>
            <person name="Terry A.Y."/>
            <person name="Boore J.L."/>
            <person name="Grigoriev I.V."/>
            <person name="Lindberg D.R."/>
            <person name="Seaver E.C."/>
            <person name="Weisblat D.A."/>
            <person name="Putnam N.H."/>
            <person name="Rokhsar D.S."/>
        </authorList>
    </citation>
    <scope>NUCLEOTIDE SEQUENCE</scope>
    <source>
        <strain evidence="2 4">I ESC-2004</strain>
    </source>
</reference>
<feature type="region of interest" description="Disordered" evidence="1">
    <location>
        <begin position="1"/>
        <end position="49"/>
    </location>
</feature>
<proteinExistence type="predicted"/>